<feature type="transmembrane region" description="Helical" evidence="6">
    <location>
        <begin position="407"/>
        <end position="426"/>
    </location>
</feature>
<dbReference type="GO" id="GO:0005886">
    <property type="term" value="C:plasma membrane"/>
    <property type="evidence" value="ECO:0007669"/>
    <property type="project" value="UniProtKB-SubCell"/>
</dbReference>
<dbReference type="EMBL" id="AY466441">
    <property type="protein sequence ID" value="AAS00393.1"/>
    <property type="molecule type" value="Genomic_DNA"/>
</dbReference>
<protein>
    <submittedName>
        <fullName evidence="8">Major facilitator family transporter</fullName>
    </submittedName>
    <submittedName>
        <fullName evidence="9">Sugar phosphate permease</fullName>
    </submittedName>
</protein>
<feature type="transmembrane region" description="Helical" evidence="6">
    <location>
        <begin position="115"/>
        <end position="139"/>
    </location>
</feature>
<keyword evidence="5 6" id="KW-0472">Membrane</keyword>
<evidence type="ECO:0000256" key="1">
    <source>
        <dbReference type="ARBA" id="ARBA00004651"/>
    </source>
</evidence>
<dbReference type="PROSITE" id="PS50850">
    <property type="entry name" value="MFS"/>
    <property type="match status" value="1"/>
</dbReference>
<feature type="transmembrane region" description="Helical" evidence="6">
    <location>
        <begin position="58"/>
        <end position="78"/>
    </location>
</feature>
<dbReference type="InterPro" id="IPR011701">
    <property type="entry name" value="MFS"/>
</dbReference>
<dbReference type="AlphaFoldDB" id="Q6JHR4"/>
<feature type="transmembrane region" description="Helical" evidence="6">
    <location>
        <begin position="250"/>
        <end position="273"/>
    </location>
</feature>
<dbReference type="RefSeq" id="WP_010696283.1">
    <property type="nucleotide sequence ID" value="NZ_CP061007.1"/>
</dbReference>
<name>Q6JHR4_SACSN</name>
<dbReference type="GO" id="GO:0022857">
    <property type="term" value="F:transmembrane transporter activity"/>
    <property type="evidence" value="ECO:0007669"/>
    <property type="project" value="InterPro"/>
</dbReference>
<evidence type="ECO:0000256" key="2">
    <source>
        <dbReference type="ARBA" id="ARBA00022448"/>
    </source>
</evidence>
<feature type="domain" description="Major facilitator superfamily (MFS) profile" evidence="7">
    <location>
        <begin position="25"/>
        <end position="431"/>
    </location>
</feature>
<feature type="transmembrane region" description="Helical" evidence="6">
    <location>
        <begin position="151"/>
        <end position="173"/>
    </location>
</feature>
<dbReference type="Proteomes" id="UP000233786">
    <property type="component" value="Unassembled WGS sequence"/>
</dbReference>
<organism evidence="8">
    <name type="scientific">Saccharopolyspora spinosa</name>
    <dbReference type="NCBI Taxonomy" id="60894"/>
    <lineage>
        <taxon>Bacteria</taxon>
        <taxon>Bacillati</taxon>
        <taxon>Actinomycetota</taxon>
        <taxon>Actinomycetes</taxon>
        <taxon>Pseudonocardiales</taxon>
        <taxon>Pseudonocardiaceae</taxon>
        <taxon>Saccharopolyspora</taxon>
    </lineage>
</organism>
<evidence type="ECO:0000259" key="7">
    <source>
        <dbReference type="PROSITE" id="PS50850"/>
    </source>
</evidence>
<keyword evidence="2" id="KW-0813">Transport</keyword>
<accession>Q6JHR4</accession>
<dbReference type="Pfam" id="PF07690">
    <property type="entry name" value="MFS_1"/>
    <property type="match status" value="1"/>
</dbReference>
<keyword evidence="3 6" id="KW-0812">Transmembrane</keyword>
<reference evidence="8" key="1">
    <citation type="journal article" date="2004" name="DNA Seq.">
        <title>Analysis of a 108-kb region of the Saccharopolyspora spinosa genome covering the obscurin polyketide synthase locus.</title>
        <authorList>
            <person name="Zirkle R."/>
            <person name="Black T.A."/>
            <person name="Gorlach J."/>
            <person name="Ligon J.M."/>
            <person name="Molnar I."/>
        </authorList>
    </citation>
    <scope>NUCLEOTIDE SEQUENCE</scope>
    <source>
        <strain evidence="8">NRLL 18395</strain>
    </source>
</reference>
<evidence type="ECO:0000313" key="8">
    <source>
        <dbReference type="EMBL" id="AAS00393.1"/>
    </source>
</evidence>
<gene>
    <name evidence="9" type="ORF">A8926_3912</name>
</gene>
<feature type="transmembrane region" description="Helical" evidence="6">
    <location>
        <begin position="285"/>
        <end position="306"/>
    </location>
</feature>
<dbReference type="FunFam" id="1.20.1250.20:FF:000018">
    <property type="entry name" value="MFS transporter permease"/>
    <property type="match status" value="1"/>
</dbReference>
<evidence type="ECO:0000256" key="6">
    <source>
        <dbReference type="SAM" id="Phobius"/>
    </source>
</evidence>
<dbReference type="InterPro" id="IPR036259">
    <property type="entry name" value="MFS_trans_sf"/>
</dbReference>
<feature type="transmembrane region" description="Helical" evidence="6">
    <location>
        <begin position="343"/>
        <end position="363"/>
    </location>
</feature>
<keyword evidence="10" id="KW-1185">Reference proteome</keyword>
<evidence type="ECO:0000256" key="4">
    <source>
        <dbReference type="ARBA" id="ARBA00022989"/>
    </source>
</evidence>
<evidence type="ECO:0000256" key="3">
    <source>
        <dbReference type="ARBA" id="ARBA00022692"/>
    </source>
</evidence>
<dbReference type="PANTHER" id="PTHR43791:SF36">
    <property type="entry name" value="TRANSPORTER, PUTATIVE (AFU_ORTHOLOGUE AFUA_6G08340)-RELATED"/>
    <property type="match status" value="1"/>
</dbReference>
<dbReference type="Gene3D" id="1.20.1250.20">
    <property type="entry name" value="MFS general substrate transporter like domains"/>
    <property type="match status" value="2"/>
</dbReference>
<dbReference type="CDD" id="cd17319">
    <property type="entry name" value="MFS_ExuT_GudP_like"/>
    <property type="match status" value="1"/>
</dbReference>
<feature type="transmembrane region" description="Helical" evidence="6">
    <location>
        <begin position="318"/>
        <end position="337"/>
    </location>
</feature>
<dbReference type="EMBL" id="PJNB01000001">
    <property type="protein sequence ID" value="PKW16116.1"/>
    <property type="molecule type" value="Genomic_DNA"/>
</dbReference>
<feature type="transmembrane region" description="Helical" evidence="6">
    <location>
        <begin position="370"/>
        <end position="395"/>
    </location>
</feature>
<evidence type="ECO:0000313" key="9">
    <source>
        <dbReference type="EMBL" id="PKW16116.1"/>
    </source>
</evidence>
<sequence>MTELATIGRTNQQRCDLSKRIFRRIVPLLCVVYVISFLDRTNIGFAKDRLEVDLGISAAAYGLGAGLFFLSYALLEVPSNLLMRKVGAKWWIARIMITWGLLSSAMALVQGEISFYVIRLLLGAAEAGLFPGVILYFTYWFTREERAKANGYFLLGASIANIVGSPVAGLLLSLDGLGGLHGWQWLFIVEGVPAVVLAFIVLRVLPDSPQSASWVTKEEVRDLQARLDAEADVAQERTGRHPVAQVLRDVQILMVIAVYFCHQVAIYAVAYFLPSIIGSANSLTPIQTGLLTMLPWLASGVGALLLPRLATTASRARLLIATALIVMAFGFVLGLVAGPVLGLVGMCISGFVFWCVNSTIFTFPASRLTGAALAGGLAFVNSCGILGGFVGPYLMGLMENATGNPASGLWAVAVLLVVGAVLAMLLRQGHEGPSVDTPARKSSLEFD</sequence>
<keyword evidence="4 6" id="KW-1133">Transmembrane helix</keyword>
<proteinExistence type="predicted"/>
<dbReference type="SUPFAM" id="SSF103473">
    <property type="entry name" value="MFS general substrate transporter"/>
    <property type="match status" value="1"/>
</dbReference>
<reference evidence="9 10" key="2">
    <citation type="submission" date="2017-12" db="EMBL/GenBank/DDBJ databases">
        <title>Sequencing the genomes of 1000 Actinobacteria strains.</title>
        <authorList>
            <person name="Klenk H.-P."/>
        </authorList>
    </citation>
    <scope>NUCLEOTIDE SEQUENCE [LARGE SCALE GENOMIC DNA]</scope>
    <source>
        <strain evidence="10">ATCC 49460 / DSM 44228 / JCM 9375 / NBRC 15153 / NRRL 18395 / A83543.1</strain>
        <strain evidence="9">DSM 44228</strain>
    </source>
</reference>
<dbReference type="InterPro" id="IPR020846">
    <property type="entry name" value="MFS_dom"/>
</dbReference>
<comment type="subcellular location">
    <subcellularLocation>
        <location evidence="1">Cell membrane</location>
        <topology evidence="1">Multi-pass membrane protein</topology>
    </subcellularLocation>
</comment>
<dbReference type="STRING" id="994479.GCA_000194155_03305"/>
<feature type="transmembrane region" description="Helical" evidence="6">
    <location>
        <begin position="21"/>
        <end position="38"/>
    </location>
</feature>
<evidence type="ECO:0000313" key="10">
    <source>
        <dbReference type="Proteomes" id="UP000233786"/>
    </source>
</evidence>
<evidence type="ECO:0000256" key="5">
    <source>
        <dbReference type="ARBA" id="ARBA00023136"/>
    </source>
</evidence>
<feature type="transmembrane region" description="Helical" evidence="6">
    <location>
        <begin position="185"/>
        <end position="205"/>
    </location>
</feature>
<dbReference type="PANTHER" id="PTHR43791">
    <property type="entry name" value="PERMEASE-RELATED"/>
    <property type="match status" value="1"/>
</dbReference>
<feature type="transmembrane region" description="Helical" evidence="6">
    <location>
        <begin position="90"/>
        <end position="109"/>
    </location>
</feature>